<proteinExistence type="predicted"/>
<keyword evidence="2" id="KW-0812">Transmembrane</keyword>
<keyword evidence="2" id="KW-1133">Transmembrane helix</keyword>
<feature type="transmembrane region" description="Helical" evidence="2">
    <location>
        <begin position="30"/>
        <end position="51"/>
    </location>
</feature>
<gene>
    <name evidence="3" type="ORF">E9998_23795</name>
</gene>
<feature type="transmembrane region" description="Helical" evidence="2">
    <location>
        <begin position="101"/>
        <end position="120"/>
    </location>
</feature>
<feature type="transmembrane region" description="Helical" evidence="2">
    <location>
        <begin position="132"/>
        <end position="154"/>
    </location>
</feature>
<dbReference type="EMBL" id="STGX01000024">
    <property type="protein sequence ID" value="THV22047.1"/>
    <property type="molecule type" value="Genomic_DNA"/>
</dbReference>
<dbReference type="AlphaFoldDB" id="A0A4S8NWP3"/>
<name>A0A4S8NWP3_9ACTN</name>
<comment type="caution">
    <text evidence="3">The sequence shown here is derived from an EMBL/GenBank/DDBJ whole genome shotgun (WGS) entry which is preliminary data.</text>
</comment>
<evidence type="ECO:0000313" key="4">
    <source>
        <dbReference type="Proteomes" id="UP000305792"/>
    </source>
</evidence>
<feature type="transmembrane region" description="Helical" evidence="2">
    <location>
        <begin position="71"/>
        <end position="92"/>
    </location>
</feature>
<evidence type="ECO:0000256" key="1">
    <source>
        <dbReference type="SAM" id="MobiDB-lite"/>
    </source>
</evidence>
<dbReference type="Proteomes" id="UP000305792">
    <property type="component" value="Unassembled WGS sequence"/>
</dbReference>
<organism evidence="3 4">
    <name type="scientific">Glycomyces paridis</name>
    <dbReference type="NCBI Taxonomy" id="2126555"/>
    <lineage>
        <taxon>Bacteria</taxon>
        <taxon>Bacillati</taxon>
        <taxon>Actinomycetota</taxon>
        <taxon>Actinomycetes</taxon>
        <taxon>Glycomycetales</taxon>
        <taxon>Glycomycetaceae</taxon>
        <taxon>Glycomyces</taxon>
    </lineage>
</organism>
<feature type="region of interest" description="Disordered" evidence="1">
    <location>
        <begin position="345"/>
        <end position="369"/>
    </location>
</feature>
<sequence>MKPMLTHPGVETSPIEAPTDLPRRRLPATVLALQALLLAETAALVWIWLWTWHGVQAYAWPGVDNGLFERGLSYLLILAPAVPVNLLAAIWLGRGGRRARLYLAAAGTLAAVQLVLLLTPSAMPVREAMSDGAAAVGIRFLLVVVPILFAGVAVSAHAHTRAWLGDGPVRPRSRIAGVETAVWCLALALAVGTGTEAREWAEAAAAPQDQLGRFAEPGTWARLEDAVADTVAGLPAFTGFVSRAVEVTSCDYANPAGLSTYRYALEYGLHAAEAGADEAAIAALWAEGDHRLTYDGETLEGTRRITAERLYSADDEVFTLTLRYTGGEVPLLHLESPCVERTDHTPECLPAQGDPETDTVEGLRCPDLG</sequence>
<keyword evidence="2" id="KW-0472">Membrane</keyword>
<accession>A0A4S8NWP3</accession>
<dbReference type="RefSeq" id="WP_136532240.1">
    <property type="nucleotide sequence ID" value="NZ_STGX01000024.1"/>
</dbReference>
<dbReference type="OrthoDB" id="5186733at2"/>
<protein>
    <submittedName>
        <fullName evidence="3">Uncharacterized protein</fullName>
    </submittedName>
</protein>
<reference evidence="3 4" key="1">
    <citation type="journal article" date="2018" name="Int. J. Syst. Evol. Microbiol.">
        <title>Glycomyces paridis sp. nov., isolated from the medicinal plant Paris polyphylla.</title>
        <authorList>
            <person name="Fang X.M."/>
            <person name="Bai J.L."/>
            <person name="Su J."/>
            <person name="Zhao L.L."/>
            <person name="Liu H.Y."/>
            <person name="Ma B.P."/>
            <person name="Zhang Y.Q."/>
            <person name="Yu L.Y."/>
        </authorList>
    </citation>
    <scope>NUCLEOTIDE SEQUENCE [LARGE SCALE GENOMIC DNA]</scope>
    <source>
        <strain evidence="3 4">CPCC 204357</strain>
    </source>
</reference>
<evidence type="ECO:0000313" key="3">
    <source>
        <dbReference type="EMBL" id="THV22047.1"/>
    </source>
</evidence>
<keyword evidence="4" id="KW-1185">Reference proteome</keyword>
<evidence type="ECO:0000256" key="2">
    <source>
        <dbReference type="SAM" id="Phobius"/>
    </source>
</evidence>